<organism evidence="6 7">
    <name type="scientific">Tamaricihabitans halophyticus</name>
    <dbReference type="NCBI Taxonomy" id="1262583"/>
    <lineage>
        <taxon>Bacteria</taxon>
        <taxon>Bacillati</taxon>
        <taxon>Actinomycetota</taxon>
        <taxon>Actinomycetes</taxon>
        <taxon>Pseudonocardiales</taxon>
        <taxon>Pseudonocardiaceae</taxon>
        <taxon>Tamaricihabitans</taxon>
    </lineage>
</organism>
<dbReference type="PRINTS" id="PR00455">
    <property type="entry name" value="HTHTETR"/>
</dbReference>
<dbReference type="Gene3D" id="1.10.357.10">
    <property type="entry name" value="Tetracycline Repressor, domain 2"/>
    <property type="match status" value="1"/>
</dbReference>
<dbReference type="AlphaFoldDB" id="A0A4R2R529"/>
<keyword evidence="2 4" id="KW-0238">DNA-binding</keyword>
<dbReference type="Pfam" id="PF00440">
    <property type="entry name" value="TetR_N"/>
    <property type="match status" value="1"/>
</dbReference>
<name>A0A4R2R529_9PSEU</name>
<feature type="domain" description="HTH tetR-type" evidence="5">
    <location>
        <begin position="12"/>
        <end position="72"/>
    </location>
</feature>
<dbReference type="Proteomes" id="UP000294911">
    <property type="component" value="Unassembled WGS sequence"/>
</dbReference>
<dbReference type="SUPFAM" id="SSF46689">
    <property type="entry name" value="Homeodomain-like"/>
    <property type="match status" value="1"/>
</dbReference>
<evidence type="ECO:0000313" key="6">
    <source>
        <dbReference type="EMBL" id="TCP56899.1"/>
    </source>
</evidence>
<dbReference type="InterPro" id="IPR001647">
    <property type="entry name" value="HTH_TetR"/>
</dbReference>
<sequence>MGGIGSRTLDVGDKRELLLDAAERTFCRLGYARTTIGELAADAGVTRPTIYAYFQSKDAVFAALADRIRQEFLTLQEEADTSSPAGIARSTLTAFLDTHVRHFGMLTILAHQAIVDPAMRELRAEIHGRATRRHTRFIERLVAQGHANPAIQPALVSEVVTGVVARFAEQAADDPRKQPALAEALVTLYIRLVGLT</sequence>
<evidence type="ECO:0000313" key="7">
    <source>
        <dbReference type="Proteomes" id="UP000294911"/>
    </source>
</evidence>
<keyword evidence="7" id="KW-1185">Reference proteome</keyword>
<comment type="caution">
    <text evidence="6">The sequence shown here is derived from an EMBL/GenBank/DDBJ whole genome shotgun (WGS) entry which is preliminary data.</text>
</comment>
<evidence type="ECO:0000256" key="3">
    <source>
        <dbReference type="ARBA" id="ARBA00023163"/>
    </source>
</evidence>
<dbReference type="InterPro" id="IPR023772">
    <property type="entry name" value="DNA-bd_HTH_TetR-type_CS"/>
</dbReference>
<accession>A0A4R2R529</accession>
<evidence type="ECO:0000259" key="5">
    <source>
        <dbReference type="PROSITE" id="PS50977"/>
    </source>
</evidence>
<dbReference type="InterPro" id="IPR036271">
    <property type="entry name" value="Tet_transcr_reg_TetR-rel_C_sf"/>
</dbReference>
<dbReference type="RefSeq" id="WP_132875439.1">
    <property type="nucleotide sequence ID" value="NZ_SLXQ01000001.1"/>
</dbReference>
<dbReference type="EMBL" id="SLXQ01000001">
    <property type="protein sequence ID" value="TCP56899.1"/>
    <property type="molecule type" value="Genomic_DNA"/>
</dbReference>
<dbReference type="OrthoDB" id="5112469at2"/>
<dbReference type="GO" id="GO:0000976">
    <property type="term" value="F:transcription cis-regulatory region binding"/>
    <property type="evidence" value="ECO:0007669"/>
    <property type="project" value="TreeGrafter"/>
</dbReference>
<dbReference type="Gene3D" id="1.10.10.60">
    <property type="entry name" value="Homeodomain-like"/>
    <property type="match status" value="1"/>
</dbReference>
<feature type="DNA-binding region" description="H-T-H motif" evidence="4">
    <location>
        <begin position="35"/>
        <end position="54"/>
    </location>
</feature>
<keyword evidence="3" id="KW-0804">Transcription</keyword>
<protein>
    <submittedName>
        <fullName evidence="6">TetR family transcriptional regulator</fullName>
    </submittedName>
</protein>
<reference evidence="6 7" key="1">
    <citation type="submission" date="2019-03" db="EMBL/GenBank/DDBJ databases">
        <title>Genomic Encyclopedia of Type Strains, Phase IV (KMG-IV): sequencing the most valuable type-strain genomes for metagenomic binning, comparative biology and taxonomic classification.</title>
        <authorList>
            <person name="Goeker M."/>
        </authorList>
    </citation>
    <scope>NUCLEOTIDE SEQUENCE [LARGE SCALE GENOMIC DNA]</scope>
    <source>
        <strain evidence="6 7">DSM 45765</strain>
    </source>
</reference>
<dbReference type="PANTHER" id="PTHR30055">
    <property type="entry name" value="HTH-TYPE TRANSCRIPTIONAL REGULATOR RUTR"/>
    <property type="match status" value="1"/>
</dbReference>
<evidence type="ECO:0000256" key="1">
    <source>
        <dbReference type="ARBA" id="ARBA00023015"/>
    </source>
</evidence>
<dbReference type="GO" id="GO:0045892">
    <property type="term" value="P:negative regulation of DNA-templated transcription"/>
    <property type="evidence" value="ECO:0007669"/>
    <property type="project" value="UniProtKB-ARBA"/>
</dbReference>
<gene>
    <name evidence="6" type="ORF">EV191_101848</name>
</gene>
<dbReference type="PROSITE" id="PS01081">
    <property type="entry name" value="HTH_TETR_1"/>
    <property type="match status" value="1"/>
</dbReference>
<dbReference type="SUPFAM" id="SSF48498">
    <property type="entry name" value="Tetracyclin repressor-like, C-terminal domain"/>
    <property type="match status" value="1"/>
</dbReference>
<evidence type="ECO:0000256" key="2">
    <source>
        <dbReference type="ARBA" id="ARBA00023125"/>
    </source>
</evidence>
<dbReference type="FunFam" id="1.10.10.60:FF:000141">
    <property type="entry name" value="TetR family transcriptional regulator"/>
    <property type="match status" value="1"/>
</dbReference>
<dbReference type="PROSITE" id="PS50977">
    <property type="entry name" value="HTH_TETR_2"/>
    <property type="match status" value="1"/>
</dbReference>
<dbReference type="GO" id="GO:0003700">
    <property type="term" value="F:DNA-binding transcription factor activity"/>
    <property type="evidence" value="ECO:0007669"/>
    <property type="project" value="TreeGrafter"/>
</dbReference>
<keyword evidence="1" id="KW-0805">Transcription regulation</keyword>
<dbReference type="PANTHER" id="PTHR30055:SF184">
    <property type="entry name" value="HTH-TYPE TRANSCRIPTIONAL REGULATOR ETHR"/>
    <property type="match status" value="1"/>
</dbReference>
<evidence type="ECO:0000256" key="4">
    <source>
        <dbReference type="PROSITE-ProRule" id="PRU00335"/>
    </source>
</evidence>
<dbReference type="InterPro" id="IPR009057">
    <property type="entry name" value="Homeodomain-like_sf"/>
</dbReference>
<proteinExistence type="predicted"/>
<dbReference type="InterPro" id="IPR050109">
    <property type="entry name" value="HTH-type_TetR-like_transc_reg"/>
</dbReference>